<dbReference type="AlphaFoldDB" id="A0A1R2C6J2"/>
<evidence type="ECO:0000313" key="2">
    <source>
        <dbReference type="EMBL" id="OMJ84590.1"/>
    </source>
</evidence>
<name>A0A1R2C6J2_9CILI</name>
<proteinExistence type="predicted"/>
<keyword evidence="3" id="KW-1185">Reference proteome</keyword>
<comment type="caution">
    <text evidence="2">The sequence shown here is derived from an EMBL/GenBank/DDBJ whole genome shotgun (WGS) entry which is preliminary data.</text>
</comment>
<evidence type="ECO:0000256" key="1">
    <source>
        <dbReference type="SAM" id="SignalP"/>
    </source>
</evidence>
<protein>
    <submittedName>
        <fullName evidence="2">Uncharacterized protein</fullName>
    </submittedName>
</protein>
<dbReference type="Proteomes" id="UP000187209">
    <property type="component" value="Unassembled WGS sequence"/>
</dbReference>
<keyword evidence="1" id="KW-0732">Signal</keyword>
<gene>
    <name evidence="2" type="ORF">SteCoe_14264</name>
</gene>
<feature type="signal peptide" evidence="1">
    <location>
        <begin position="1"/>
        <end position="19"/>
    </location>
</feature>
<feature type="chain" id="PRO_5013091110" evidence="1">
    <location>
        <begin position="20"/>
        <end position="143"/>
    </location>
</feature>
<sequence length="143" mass="15817">MNNSFILLSICILATQVLSIENPLTMLQEDTSSDDTLVCTEPTSTCSELELDITCGTWDCSVKLTNNEFDASVDKVYEDKVEMTITDLCIYEGDCEIFIVTVTCSDSNECPVTSSEVTVEITFISETTEIFTFVVPLEYGIIS</sequence>
<organism evidence="2 3">
    <name type="scientific">Stentor coeruleus</name>
    <dbReference type="NCBI Taxonomy" id="5963"/>
    <lineage>
        <taxon>Eukaryota</taxon>
        <taxon>Sar</taxon>
        <taxon>Alveolata</taxon>
        <taxon>Ciliophora</taxon>
        <taxon>Postciliodesmatophora</taxon>
        <taxon>Heterotrichea</taxon>
        <taxon>Heterotrichida</taxon>
        <taxon>Stentoridae</taxon>
        <taxon>Stentor</taxon>
    </lineage>
</organism>
<evidence type="ECO:0000313" key="3">
    <source>
        <dbReference type="Proteomes" id="UP000187209"/>
    </source>
</evidence>
<reference evidence="2 3" key="1">
    <citation type="submission" date="2016-11" db="EMBL/GenBank/DDBJ databases">
        <title>The macronuclear genome of Stentor coeruleus: a giant cell with tiny introns.</title>
        <authorList>
            <person name="Slabodnick M."/>
            <person name="Ruby J.G."/>
            <person name="Reiff S.B."/>
            <person name="Swart E.C."/>
            <person name="Gosai S."/>
            <person name="Prabakaran S."/>
            <person name="Witkowska E."/>
            <person name="Larue G.E."/>
            <person name="Fisher S."/>
            <person name="Freeman R.M."/>
            <person name="Gunawardena J."/>
            <person name="Chu W."/>
            <person name="Stover N.A."/>
            <person name="Gregory B.D."/>
            <person name="Nowacki M."/>
            <person name="Derisi J."/>
            <person name="Roy S.W."/>
            <person name="Marshall W.F."/>
            <person name="Sood P."/>
        </authorList>
    </citation>
    <scope>NUCLEOTIDE SEQUENCE [LARGE SCALE GENOMIC DNA]</scope>
    <source>
        <strain evidence="2">WM001</strain>
    </source>
</reference>
<accession>A0A1R2C6J2</accession>
<dbReference type="EMBL" id="MPUH01000264">
    <property type="protein sequence ID" value="OMJ84590.1"/>
    <property type="molecule type" value="Genomic_DNA"/>
</dbReference>